<dbReference type="Proteomes" id="UP000276055">
    <property type="component" value="Unassembled WGS sequence"/>
</dbReference>
<comment type="caution">
    <text evidence="2">The sequence shown here is derived from an EMBL/GenBank/DDBJ whole genome shotgun (WGS) entry which is preliminary data.</text>
</comment>
<dbReference type="EMBL" id="RBIR01000001">
    <property type="protein sequence ID" value="RKR30525.1"/>
    <property type="molecule type" value="Genomic_DNA"/>
</dbReference>
<organism evidence="2 3">
    <name type="scientific">Arthrobacter oryzae</name>
    <dbReference type="NCBI Taxonomy" id="409290"/>
    <lineage>
        <taxon>Bacteria</taxon>
        <taxon>Bacillati</taxon>
        <taxon>Actinomycetota</taxon>
        <taxon>Actinomycetes</taxon>
        <taxon>Micrococcales</taxon>
        <taxon>Micrococcaceae</taxon>
        <taxon>Arthrobacter</taxon>
    </lineage>
</organism>
<feature type="transmembrane region" description="Helical" evidence="1">
    <location>
        <begin position="41"/>
        <end position="62"/>
    </location>
</feature>
<reference evidence="2 3" key="1">
    <citation type="submission" date="2018-10" db="EMBL/GenBank/DDBJ databases">
        <title>Genomic Encyclopedia of Type Strains, Phase IV (KMG-IV): sequencing the most valuable type-strain genomes for metagenomic binning, comparative biology and taxonomic classification.</title>
        <authorList>
            <person name="Goeker M."/>
        </authorList>
    </citation>
    <scope>NUCLEOTIDE SEQUENCE [LARGE SCALE GENOMIC DNA]</scope>
    <source>
        <strain evidence="2 3">DSM 25586</strain>
    </source>
</reference>
<feature type="transmembrane region" description="Helical" evidence="1">
    <location>
        <begin position="197"/>
        <end position="216"/>
    </location>
</feature>
<sequence>MTEISSARRSTTRDRWIAWLFIIGSSLFALGAVPSYSEAVGLRWCAATFFVGSLFFTSAAFLQYREAADALPAVRATARHSLWVWAPRNLVWLAAAVQLAGTLWFNWSTGNAVRDNLSAALTDQRVWRPDALGSIAFLVASGVALRDAGRGAIPGRHRTRPWKIAVINVAGSVAFGISAVAAFVIPSSGDVWNAELSNLGTLVGALCFLTGAILMLGPEFTAVSVQTDRGTHP</sequence>
<feature type="transmembrane region" description="Helical" evidence="1">
    <location>
        <begin position="16"/>
        <end position="35"/>
    </location>
</feature>
<evidence type="ECO:0000256" key="1">
    <source>
        <dbReference type="SAM" id="Phobius"/>
    </source>
</evidence>
<proteinExistence type="predicted"/>
<protein>
    <submittedName>
        <fullName evidence="2">Uncharacterized protein</fullName>
    </submittedName>
</protein>
<dbReference type="RefSeq" id="WP_120950568.1">
    <property type="nucleotide sequence ID" value="NZ_RBIR01000001.1"/>
</dbReference>
<keyword evidence="1" id="KW-1133">Transmembrane helix</keyword>
<feature type="transmembrane region" description="Helical" evidence="1">
    <location>
        <begin position="165"/>
        <end position="185"/>
    </location>
</feature>
<accession>A0A495FMR7</accession>
<keyword evidence="1" id="KW-0812">Transmembrane</keyword>
<gene>
    <name evidence="2" type="ORF">C8D78_0850</name>
</gene>
<dbReference type="AlphaFoldDB" id="A0A495FMR7"/>
<dbReference type="OrthoDB" id="244933at2"/>
<keyword evidence="1" id="KW-0472">Membrane</keyword>
<name>A0A495FMR7_9MICC</name>
<evidence type="ECO:0000313" key="2">
    <source>
        <dbReference type="EMBL" id="RKR30525.1"/>
    </source>
</evidence>
<evidence type="ECO:0000313" key="3">
    <source>
        <dbReference type="Proteomes" id="UP000276055"/>
    </source>
</evidence>